<evidence type="ECO:0000313" key="2">
    <source>
        <dbReference type="Proteomes" id="UP001500443"/>
    </source>
</evidence>
<reference evidence="2" key="1">
    <citation type="journal article" date="2019" name="Int. J. Syst. Evol. Microbiol.">
        <title>The Global Catalogue of Microorganisms (GCM) 10K type strain sequencing project: providing services to taxonomists for standard genome sequencing and annotation.</title>
        <authorList>
            <consortium name="The Broad Institute Genomics Platform"/>
            <consortium name="The Broad Institute Genome Sequencing Center for Infectious Disease"/>
            <person name="Wu L."/>
            <person name="Ma J."/>
        </authorList>
    </citation>
    <scope>NUCLEOTIDE SEQUENCE [LARGE SCALE GENOMIC DNA]</scope>
    <source>
        <strain evidence="2">JCM 15481</strain>
    </source>
</reference>
<organism evidence="1 2">
    <name type="scientific">Streptomyces synnematoformans</name>
    <dbReference type="NCBI Taxonomy" id="415721"/>
    <lineage>
        <taxon>Bacteria</taxon>
        <taxon>Bacillati</taxon>
        <taxon>Actinomycetota</taxon>
        <taxon>Actinomycetes</taxon>
        <taxon>Kitasatosporales</taxon>
        <taxon>Streptomycetaceae</taxon>
        <taxon>Streptomyces</taxon>
    </lineage>
</organism>
<name>A0ABP5IY52_9ACTN</name>
<protein>
    <recommendedName>
        <fullName evidence="3">Lipoprotein</fullName>
    </recommendedName>
</protein>
<gene>
    <name evidence="1" type="ORF">GCM10009802_00960</name>
</gene>
<evidence type="ECO:0000313" key="1">
    <source>
        <dbReference type="EMBL" id="GAA2106556.1"/>
    </source>
</evidence>
<comment type="caution">
    <text evidence="1">The sequence shown here is derived from an EMBL/GenBank/DDBJ whole genome shotgun (WGS) entry which is preliminary data.</text>
</comment>
<sequence length="263" mass="28619">MFADHLRRSGRRTGGCVVAVALSIAMAGCGSRDTAERAEEDAKKNEAQDTRPVVLVNQALAATFDTTTSLTSTKDALTKGTVVVRSTVVDGTPECHMHISKGDDSSIDFLVNDSGVYTRITEEAIRETALRQGQVLPEQITAMAGRWVKRGADKAEIMREELCRPEAQRAQLEEQLLTPKNLRHGKKEAASLNGRPTTKLTFTGGPSRLEVQVAAEGRPYLLKIVEYGGVLWEFGGFDKPYRVSTPETSIDETDVAAEILDAV</sequence>
<keyword evidence="2" id="KW-1185">Reference proteome</keyword>
<proteinExistence type="predicted"/>
<dbReference type="Proteomes" id="UP001500443">
    <property type="component" value="Unassembled WGS sequence"/>
</dbReference>
<evidence type="ECO:0008006" key="3">
    <source>
        <dbReference type="Google" id="ProtNLM"/>
    </source>
</evidence>
<accession>A0ABP5IY52</accession>
<dbReference type="PROSITE" id="PS51257">
    <property type="entry name" value="PROKAR_LIPOPROTEIN"/>
    <property type="match status" value="1"/>
</dbReference>
<dbReference type="EMBL" id="BAAAPF010000001">
    <property type="protein sequence ID" value="GAA2106556.1"/>
    <property type="molecule type" value="Genomic_DNA"/>
</dbReference>